<keyword evidence="3" id="KW-1185">Reference proteome</keyword>
<dbReference type="GO" id="GO:0006083">
    <property type="term" value="P:acetate metabolic process"/>
    <property type="evidence" value="ECO:0007669"/>
    <property type="project" value="InterPro"/>
</dbReference>
<dbReference type="PANTHER" id="PTHR43609:SF1">
    <property type="entry name" value="ACETYL-COA HYDROLASE"/>
    <property type="match status" value="1"/>
</dbReference>
<dbReference type="RefSeq" id="WP_145025189.1">
    <property type="nucleotide sequence ID" value="NZ_VLLN01000030.1"/>
</dbReference>
<dbReference type="SUPFAM" id="SSF100950">
    <property type="entry name" value="NagB/RpiA/CoA transferase-like"/>
    <property type="match status" value="1"/>
</dbReference>
<dbReference type="OrthoDB" id="9801795at2"/>
<dbReference type="Proteomes" id="UP000319449">
    <property type="component" value="Unassembled WGS sequence"/>
</dbReference>
<dbReference type="InterPro" id="IPR046433">
    <property type="entry name" value="ActCoA_hydro"/>
</dbReference>
<dbReference type="AlphaFoldDB" id="A0A562V8L5"/>
<dbReference type="EMBL" id="VLLN01000030">
    <property type="protein sequence ID" value="TWJ14182.1"/>
    <property type="molecule type" value="Genomic_DNA"/>
</dbReference>
<dbReference type="InterPro" id="IPR037171">
    <property type="entry name" value="NagB/RpiA_transferase-like"/>
</dbReference>
<organism evidence="2 3">
    <name type="scientific">Geobacter argillaceus</name>
    <dbReference type="NCBI Taxonomy" id="345631"/>
    <lineage>
        <taxon>Bacteria</taxon>
        <taxon>Pseudomonadati</taxon>
        <taxon>Thermodesulfobacteriota</taxon>
        <taxon>Desulfuromonadia</taxon>
        <taxon>Geobacterales</taxon>
        <taxon>Geobacteraceae</taxon>
        <taxon>Geobacter</taxon>
    </lineage>
</organism>
<sequence length="103" mass="11329">MAAEQSTQLLERIRHEKLRSKVMTAEDTVALFENGMYLGFSGFSEGHPKLVPAVLADHVESKGLAGKMRFNVYTGASIGVILGQREDIKISRLCCCDTPFIVV</sequence>
<comment type="caution">
    <text evidence="2">The sequence shown here is derived from an EMBL/GenBank/DDBJ whole genome shotgun (WGS) entry which is preliminary data.</text>
</comment>
<gene>
    <name evidence="2" type="ORF">JN12_03517</name>
</gene>
<evidence type="ECO:0000259" key="1">
    <source>
        <dbReference type="Pfam" id="PF02550"/>
    </source>
</evidence>
<feature type="domain" description="Acetyl-CoA hydrolase/transferase N-terminal" evidence="1">
    <location>
        <begin position="15"/>
        <end position="78"/>
    </location>
</feature>
<dbReference type="Gene3D" id="3.40.1080.10">
    <property type="entry name" value="Glutaconate Coenzyme A-transferase"/>
    <property type="match status" value="1"/>
</dbReference>
<dbReference type="GO" id="GO:0008775">
    <property type="term" value="F:acetate CoA-transferase activity"/>
    <property type="evidence" value="ECO:0007669"/>
    <property type="project" value="InterPro"/>
</dbReference>
<dbReference type="Pfam" id="PF02550">
    <property type="entry name" value="AcetylCoA_hydro"/>
    <property type="match status" value="1"/>
</dbReference>
<accession>A0A562V8L5</accession>
<reference evidence="2 3" key="1">
    <citation type="submission" date="2019-07" db="EMBL/GenBank/DDBJ databases">
        <title>Genomic Encyclopedia of Archaeal and Bacterial Type Strains, Phase II (KMG-II): from individual species to whole genera.</title>
        <authorList>
            <person name="Goeker M."/>
        </authorList>
    </citation>
    <scope>NUCLEOTIDE SEQUENCE [LARGE SCALE GENOMIC DNA]</scope>
    <source>
        <strain evidence="2 3">ATCC BAA-1139</strain>
    </source>
</reference>
<dbReference type="GO" id="GO:0003986">
    <property type="term" value="F:acetyl-CoA hydrolase activity"/>
    <property type="evidence" value="ECO:0007669"/>
    <property type="project" value="TreeGrafter"/>
</dbReference>
<keyword evidence="2" id="KW-0378">Hydrolase</keyword>
<evidence type="ECO:0000313" key="2">
    <source>
        <dbReference type="EMBL" id="TWJ14182.1"/>
    </source>
</evidence>
<protein>
    <submittedName>
        <fullName evidence="2">Acetyl-CoA hydrolase</fullName>
    </submittedName>
</protein>
<name>A0A562V8L5_9BACT</name>
<dbReference type="InterPro" id="IPR003702">
    <property type="entry name" value="ActCoA_hydro_N"/>
</dbReference>
<dbReference type="PANTHER" id="PTHR43609">
    <property type="entry name" value="ACETYL-COA HYDROLASE"/>
    <property type="match status" value="1"/>
</dbReference>
<evidence type="ECO:0000313" key="3">
    <source>
        <dbReference type="Proteomes" id="UP000319449"/>
    </source>
</evidence>
<proteinExistence type="predicted"/>